<dbReference type="AlphaFoldDB" id="A0A074VD74"/>
<feature type="region of interest" description="Disordered" evidence="1">
    <location>
        <begin position="679"/>
        <end position="707"/>
    </location>
</feature>
<feature type="region of interest" description="Disordered" evidence="1">
    <location>
        <begin position="610"/>
        <end position="636"/>
    </location>
</feature>
<comment type="caution">
    <text evidence="2">The sequence shown here is derived from an EMBL/GenBank/DDBJ whole genome shotgun (WGS) entry which is preliminary data.</text>
</comment>
<sequence length="707" mass="79922">MLGLSSLNTTLLATDDGMQQGTGAGKELLRLSCNVEARQATGELLVISGYVYNKVDSGGELLSIAQMVNPAGESELIQISQHMLNHSLRRYMRAKYARGFDGEKYAIRIFIAGTELCNAVRTCEVHFTEDESPTATLYLLEPCGEIDLYRYFNQQLVIYAQTDKYLYQLFSGIVDIPKTDYSSRVRTISATYDRSKAVEKLNIDTIHRIGYWSSSIFGEEKSYETKNAQLSDRLSTIPAALDFDAKGQMHLTSWLPKKTADWTLGDCDIYTANMSLELSSAVSIINRVEIELHHQYDRLIHREISFNYRYLNFMSDYDYIVRVAAESPAPKVTEVQSAANGGGWTTGQWGFKGTPKPGYYNGILWRAAEYRYSYQPTGEKDENGRNIVNVIQIPDGSDSELYALAASWKAMRRWKQAIDEKYIITVQNQASIAIHGEKKEKVTYGIKHESENDKTAQNWGNEKHFKIPKGTLQPNGDYCINVDNVIPGEYANGYQVAVQIAYTRMLSSHRQNSISLETKFLPFARLTDTVHIASRRFNTNVKIAAFTHRWDFTTKRGKTELTGKFFMNPGSSATAFSREPQAPVRPTLPCEQYQRSFALKDYVIPYGVEVVEQDPNEDRDDDEKKPEKDDDNPGIGTSAFKLYKCNGYVRKETGDVFKGVKTKRGYAFRVEMPDIEEKSTNTLEIDGSGQTLNLDIPHNEPNPSLTC</sequence>
<dbReference type="Proteomes" id="UP000027644">
    <property type="component" value="Unassembled WGS sequence"/>
</dbReference>
<accession>A0A074VD74</accession>
<feature type="compositionally biased region" description="Polar residues" evidence="1">
    <location>
        <begin position="680"/>
        <end position="693"/>
    </location>
</feature>
<organism evidence="2 3">
    <name type="scientific">Snodgrassella alvi SCGC AB-598-J21</name>
    <dbReference type="NCBI Taxonomy" id="1385367"/>
    <lineage>
        <taxon>Bacteria</taxon>
        <taxon>Pseudomonadati</taxon>
        <taxon>Pseudomonadota</taxon>
        <taxon>Betaproteobacteria</taxon>
        <taxon>Neisseriales</taxon>
        <taxon>Neisseriaceae</taxon>
        <taxon>Snodgrassella</taxon>
    </lineage>
</organism>
<evidence type="ECO:0000313" key="3">
    <source>
        <dbReference type="Proteomes" id="UP000027644"/>
    </source>
</evidence>
<reference evidence="2 3" key="1">
    <citation type="journal article" date="2014" name="PLoS Genet.">
        <title>Hidden diversity in honey bee gut symbionts detected by single-cell genomics.</title>
        <authorList>
            <person name="Engel P."/>
            <person name="Stepanauskas R."/>
            <person name="Moran N."/>
        </authorList>
    </citation>
    <scope>NUCLEOTIDE SEQUENCE [LARGE SCALE GENOMIC DNA]</scope>
    <source>
        <strain evidence="2 3">SCGC AB-598-J21</strain>
    </source>
</reference>
<dbReference type="EMBL" id="AVQL01000451">
    <property type="protein sequence ID" value="KEQ00415.1"/>
    <property type="molecule type" value="Genomic_DNA"/>
</dbReference>
<proteinExistence type="predicted"/>
<keyword evidence="2" id="KW-0675">Receptor</keyword>
<feature type="compositionally biased region" description="Acidic residues" evidence="1">
    <location>
        <begin position="611"/>
        <end position="621"/>
    </location>
</feature>
<gene>
    <name evidence="2" type="ORF">SASC598J21_018160</name>
</gene>
<evidence type="ECO:0000313" key="2">
    <source>
        <dbReference type="EMBL" id="KEQ00415.1"/>
    </source>
</evidence>
<name>A0A074VD74_9NEIS</name>
<evidence type="ECO:0000256" key="1">
    <source>
        <dbReference type="SAM" id="MobiDB-lite"/>
    </source>
</evidence>
<protein>
    <submittedName>
        <fullName evidence="2">Interferon-alpha/beta receptor, fibronectin type III</fullName>
    </submittedName>
</protein>